<dbReference type="AlphaFoldDB" id="A0A6J2J3R2"/>
<keyword evidence="3" id="KW-0648">Protein biosynthesis</keyword>
<dbReference type="GO" id="GO:0003743">
    <property type="term" value="F:translation initiation factor activity"/>
    <property type="evidence" value="ECO:0007669"/>
    <property type="project" value="UniProtKB-KW"/>
</dbReference>
<reference evidence="3" key="1">
    <citation type="submission" date="2025-08" db="UniProtKB">
        <authorList>
            <consortium name="RefSeq"/>
        </authorList>
    </citation>
    <scope>IDENTIFICATION</scope>
    <source>
        <tissue evidence="3">Muscle</tissue>
    </source>
</reference>
<keyword evidence="3" id="KW-0396">Initiation factor</keyword>
<name>A0A6J2J3R2_9PASS</name>
<dbReference type="Proteomes" id="UP000504627">
    <property type="component" value="Unplaced"/>
</dbReference>
<feature type="compositionally biased region" description="Pro residues" evidence="1">
    <location>
        <begin position="148"/>
        <end position="157"/>
    </location>
</feature>
<evidence type="ECO:0000313" key="3">
    <source>
        <dbReference type="RefSeq" id="XP_027606894.2"/>
    </source>
</evidence>
<protein>
    <submittedName>
        <fullName evidence="3">Translation initiation factor IF-2</fullName>
    </submittedName>
</protein>
<accession>A0A6J2J3R2</accession>
<sequence length="295" mass="30205">MSQRPVRFRGSGAYGPRRGPEGLSAKRSLALVASRQAGDLMRGQVVSQPRSLQKRELPGICTVCREKGSLQTTCPVTEGAPLPPPIPLSPQRPCQGGQWPCCCQAGTWEVRFIPGCGKKRRQEGPRGSALNFDSRRSRPLPGAALGSPLPPRLPSRPAPQDADLILAGWWTFTRAALRQAGGEAGVSAPTEGVPRVGGGSSSGGGGSARDGGAGEGAGEGAERRRRVGPAGGAGGAGRGAAAGGLGAAAAGPAGPPPQGPPQEGPGQGLLRAQAGSHRRHERPRMLRDPWRALNP</sequence>
<feature type="region of interest" description="Disordered" evidence="1">
    <location>
        <begin position="117"/>
        <end position="158"/>
    </location>
</feature>
<organism evidence="2 3">
    <name type="scientific">Pipra filicauda</name>
    <name type="common">Wire-tailed manakin</name>
    <dbReference type="NCBI Taxonomy" id="649802"/>
    <lineage>
        <taxon>Eukaryota</taxon>
        <taxon>Metazoa</taxon>
        <taxon>Chordata</taxon>
        <taxon>Craniata</taxon>
        <taxon>Vertebrata</taxon>
        <taxon>Euteleostomi</taxon>
        <taxon>Archelosauria</taxon>
        <taxon>Archosauria</taxon>
        <taxon>Dinosauria</taxon>
        <taxon>Saurischia</taxon>
        <taxon>Theropoda</taxon>
        <taxon>Coelurosauria</taxon>
        <taxon>Aves</taxon>
        <taxon>Neognathae</taxon>
        <taxon>Neoaves</taxon>
        <taxon>Telluraves</taxon>
        <taxon>Australaves</taxon>
        <taxon>Passeriformes</taxon>
        <taxon>Pipridae</taxon>
        <taxon>Pipra</taxon>
    </lineage>
</organism>
<proteinExistence type="predicted"/>
<gene>
    <name evidence="3" type="primary">LOC114003761</name>
</gene>
<dbReference type="InParanoid" id="A0A6J2J3R2"/>
<feature type="compositionally biased region" description="Pro residues" evidence="1">
    <location>
        <begin position="253"/>
        <end position="263"/>
    </location>
</feature>
<evidence type="ECO:0000256" key="1">
    <source>
        <dbReference type="SAM" id="MobiDB-lite"/>
    </source>
</evidence>
<feature type="compositionally biased region" description="Gly residues" evidence="1">
    <location>
        <begin position="195"/>
        <end position="219"/>
    </location>
</feature>
<dbReference type="RefSeq" id="XP_027606894.2">
    <property type="nucleotide sequence ID" value="XM_027751093.2"/>
</dbReference>
<keyword evidence="2" id="KW-1185">Reference proteome</keyword>
<feature type="region of interest" description="Disordered" evidence="1">
    <location>
        <begin position="1"/>
        <end position="24"/>
    </location>
</feature>
<feature type="compositionally biased region" description="Gly residues" evidence="1">
    <location>
        <begin position="229"/>
        <end position="246"/>
    </location>
</feature>
<feature type="compositionally biased region" description="Basic and acidic residues" evidence="1">
    <location>
        <begin position="283"/>
        <end position="295"/>
    </location>
</feature>
<feature type="region of interest" description="Disordered" evidence="1">
    <location>
        <begin position="183"/>
        <end position="295"/>
    </location>
</feature>
<dbReference type="GeneID" id="114003761"/>
<evidence type="ECO:0000313" key="2">
    <source>
        <dbReference type="Proteomes" id="UP000504627"/>
    </source>
</evidence>